<keyword evidence="3" id="KW-1185">Reference proteome</keyword>
<dbReference type="Proteomes" id="UP001246372">
    <property type="component" value="Unassembled WGS sequence"/>
</dbReference>
<dbReference type="Gene3D" id="3.30.720.110">
    <property type="match status" value="1"/>
</dbReference>
<dbReference type="PANTHER" id="PTHR34109:SF1">
    <property type="entry name" value="VOC DOMAIN-CONTAINING PROTEIN"/>
    <property type="match status" value="1"/>
</dbReference>
<dbReference type="PANTHER" id="PTHR34109">
    <property type="entry name" value="BNAUNNG04460D PROTEIN-RELATED"/>
    <property type="match status" value="1"/>
</dbReference>
<evidence type="ECO:0000259" key="1">
    <source>
        <dbReference type="PROSITE" id="PS51819"/>
    </source>
</evidence>
<dbReference type="Pfam" id="PF00903">
    <property type="entry name" value="Glyoxalase"/>
    <property type="match status" value="1"/>
</dbReference>
<dbReference type="SUPFAM" id="SSF54593">
    <property type="entry name" value="Glyoxalase/Bleomycin resistance protein/Dihydroxybiphenyl dioxygenase"/>
    <property type="match status" value="1"/>
</dbReference>
<dbReference type="RefSeq" id="WP_315651554.1">
    <property type="nucleotide sequence ID" value="NZ_JAVXZY010000006.1"/>
</dbReference>
<reference evidence="2" key="1">
    <citation type="submission" date="2023-09" db="EMBL/GenBank/DDBJ databases">
        <title>Paucibacter sp. APW11 Genome sequencing and assembly.</title>
        <authorList>
            <person name="Kim I."/>
        </authorList>
    </citation>
    <scope>NUCLEOTIDE SEQUENCE</scope>
    <source>
        <strain evidence="2">APW11</strain>
    </source>
</reference>
<dbReference type="PROSITE" id="PS51819">
    <property type="entry name" value="VOC"/>
    <property type="match status" value="1"/>
</dbReference>
<accession>A0ABU3PEK3</accession>
<dbReference type="Gene3D" id="3.30.720.120">
    <property type="match status" value="1"/>
</dbReference>
<dbReference type="EMBL" id="JAVXZY010000006">
    <property type="protein sequence ID" value="MDT9000717.1"/>
    <property type="molecule type" value="Genomic_DNA"/>
</dbReference>
<dbReference type="InterPro" id="IPR004360">
    <property type="entry name" value="Glyas_Fos-R_dOase_dom"/>
</dbReference>
<name>A0ABU3PEK3_9BURK</name>
<feature type="domain" description="VOC" evidence="1">
    <location>
        <begin position="9"/>
        <end position="144"/>
    </location>
</feature>
<dbReference type="InterPro" id="IPR037523">
    <property type="entry name" value="VOC_core"/>
</dbReference>
<sequence>MNPTPKGWPRLSSALFYDDANQAIAWLCQAFGFELRLKVPAEDGSVRHAELVYGEALIMVGEGAADRPDRFGVPFRSPVAVHGANTQNLLLYVDDVDAHCAHARAAGATIVSEPTLHDYGPEYWADRSYGALDPDGHLWWFSQRMRNGPTA</sequence>
<protein>
    <submittedName>
        <fullName evidence="2">VOC family protein</fullName>
    </submittedName>
</protein>
<evidence type="ECO:0000313" key="2">
    <source>
        <dbReference type="EMBL" id="MDT9000717.1"/>
    </source>
</evidence>
<comment type="caution">
    <text evidence="2">The sequence shown here is derived from an EMBL/GenBank/DDBJ whole genome shotgun (WGS) entry which is preliminary data.</text>
</comment>
<dbReference type="InterPro" id="IPR029068">
    <property type="entry name" value="Glyas_Bleomycin-R_OHBP_Dase"/>
</dbReference>
<proteinExistence type="predicted"/>
<organism evidence="2 3">
    <name type="scientific">Roseateles aquae</name>
    <dbReference type="NCBI Taxonomy" id="3077235"/>
    <lineage>
        <taxon>Bacteria</taxon>
        <taxon>Pseudomonadati</taxon>
        <taxon>Pseudomonadota</taxon>
        <taxon>Betaproteobacteria</taxon>
        <taxon>Burkholderiales</taxon>
        <taxon>Sphaerotilaceae</taxon>
        <taxon>Roseateles</taxon>
    </lineage>
</organism>
<gene>
    <name evidence="2" type="ORF">RQP53_15685</name>
</gene>
<evidence type="ECO:0000313" key="3">
    <source>
        <dbReference type="Proteomes" id="UP001246372"/>
    </source>
</evidence>